<sequence>MTVRTLKSICREVLLLNLDKLQNVGSAHYQDIEFALRRCSAQQLACIEQHSPHLLRDTHALWHALNQADFGDDSEAYTPLIDYRARYVAAEANIERKRQVTSEKLKRQTADLEAHRKAHTTVMIEPPTKRVKTKPRHVPGGLMAKLRRKTTQSQRLREATTSSRPAPAPPPPVRMLTTPVTPSAPTQKTSQPLTVEQRVPPRSAAPSIFITRKKRLT</sequence>
<feature type="region of interest" description="Disordered" evidence="1">
    <location>
        <begin position="146"/>
        <end position="217"/>
    </location>
</feature>
<dbReference type="GO" id="GO:0070449">
    <property type="term" value="C:elongin complex"/>
    <property type="evidence" value="ECO:0007669"/>
    <property type="project" value="InterPro"/>
</dbReference>
<evidence type="ECO:0000256" key="1">
    <source>
        <dbReference type="SAM" id="MobiDB-lite"/>
    </source>
</evidence>
<evidence type="ECO:0000313" key="3">
    <source>
        <dbReference type="Proteomes" id="UP000009131"/>
    </source>
</evidence>
<organism evidence="2 3">
    <name type="scientific">Mixia osmundae (strain CBS 9802 / IAM 14324 / JCM 22182 / KY 12970)</name>
    <dbReference type="NCBI Taxonomy" id="764103"/>
    <lineage>
        <taxon>Eukaryota</taxon>
        <taxon>Fungi</taxon>
        <taxon>Dikarya</taxon>
        <taxon>Basidiomycota</taxon>
        <taxon>Pucciniomycotina</taxon>
        <taxon>Mixiomycetes</taxon>
        <taxon>Mixiales</taxon>
        <taxon>Mixiaceae</taxon>
        <taxon>Mixia</taxon>
    </lineage>
</organism>
<reference evidence="2 3" key="2">
    <citation type="journal article" date="2012" name="Open Biol.">
        <title>Characteristics of nucleosomes and linker DNA regions on the genome of the basidiomycete Mixia osmundae revealed by mono- and dinucleosome mapping.</title>
        <authorList>
            <person name="Nishida H."/>
            <person name="Kondo S."/>
            <person name="Matsumoto T."/>
            <person name="Suzuki Y."/>
            <person name="Yoshikawa H."/>
            <person name="Taylor T.D."/>
            <person name="Sugiyama J."/>
        </authorList>
    </citation>
    <scope>NUCLEOTIDE SEQUENCE [LARGE SCALE GENOMIC DNA]</scope>
    <source>
        <strain evidence="3">CBS 9802 / IAM 14324 / JCM 22182 / KY 12970</strain>
    </source>
</reference>
<dbReference type="PANTHER" id="PTHR15141:SF76">
    <property type="entry name" value="TRANSCRIPTION ELONGATION FACTOR B POLYPEPTIDE 3"/>
    <property type="match status" value="1"/>
</dbReference>
<dbReference type="PANTHER" id="PTHR15141">
    <property type="entry name" value="TRANSCRIPTION ELONGATION FACTOR B POLYPEPTIDE 3"/>
    <property type="match status" value="1"/>
</dbReference>
<name>G7E4P0_MIXOS</name>
<comment type="caution">
    <text evidence="2">The sequence shown here is derived from an EMBL/GenBank/DDBJ whole genome shotgun (WGS) entry which is preliminary data.</text>
</comment>
<dbReference type="Proteomes" id="UP000009131">
    <property type="component" value="Unassembled WGS sequence"/>
</dbReference>
<dbReference type="OrthoDB" id="21513at2759"/>
<dbReference type="InterPro" id="IPR051870">
    <property type="entry name" value="Elongin-A_domain"/>
</dbReference>
<evidence type="ECO:0008006" key="4">
    <source>
        <dbReference type="Google" id="ProtNLM"/>
    </source>
</evidence>
<dbReference type="RefSeq" id="XP_014566062.1">
    <property type="nucleotide sequence ID" value="XM_014710576.1"/>
</dbReference>
<dbReference type="Gene3D" id="6.10.250.3180">
    <property type="match status" value="1"/>
</dbReference>
<proteinExistence type="predicted"/>
<dbReference type="AlphaFoldDB" id="G7E4P0"/>
<keyword evidence="3" id="KW-1185">Reference proteome</keyword>
<dbReference type="Pfam" id="PF06881">
    <property type="entry name" value="Elongin_A"/>
    <property type="match status" value="1"/>
</dbReference>
<dbReference type="EMBL" id="BABT02000142">
    <property type="protein sequence ID" value="GAA97800.1"/>
    <property type="molecule type" value="Genomic_DNA"/>
</dbReference>
<gene>
    <name evidence="2" type="primary">Mo04479</name>
    <name evidence="2" type="ORF">E5Q_04479</name>
</gene>
<dbReference type="GO" id="GO:0006368">
    <property type="term" value="P:transcription elongation by RNA polymerase II"/>
    <property type="evidence" value="ECO:0007669"/>
    <property type="project" value="InterPro"/>
</dbReference>
<dbReference type="InParanoid" id="G7E4P0"/>
<reference evidence="2 3" key="1">
    <citation type="journal article" date="2011" name="J. Gen. Appl. Microbiol.">
        <title>Draft genome sequencing of the enigmatic basidiomycete Mixia osmundae.</title>
        <authorList>
            <person name="Nishida H."/>
            <person name="Nagatsuka Y."/>
            <person name="Sugiyama J."/>
        </authorList>
    </citation>
    <scope>NUCLEOTIDE SEQUENCE [LARGE SCALE GENOMIC DNA]</scope>
    <source>
        <strain evidence="3">CBS 9802 / IAM 14324 / JCM 22182 / KY 12970</strain>
    </source>
</reference>
<protein>
    <recommendedName>
        <fullName evidence="4">Elongin-A</fullName>
    </recommendedName>
</protein>
<accession>G7E4P0</accession>
<evidence type="ECO:0000313" key="2">
    <source>
        <dbReference type="EMBL" id="GAA97800.1"/>
    </source>
</evidence>
<dbReference type="InterPro" id="IPR010684">
    <property type="entry name" value="RNA_pol_II_trans_fac_SIII_A"/>
</dbReference>
<dbReference type="STRING" id="764103.G7E4P0"/>
<feature type="compositionally biased region" description="Polar residues" evidence="1">
    <location>
        <begin position="183"/>
        <end position="194"/>
    </location>
</feature>
<dbReference type="HOGENOM" id="CLU_1272583_0_0_1"/>